<dbReference type="Pfam" id="PF02602">
    <property type="entry name" value="HEM4"/>
    <property type="match status" value="1"/>
</dbReference>
<dbReference type="AlphaFoldDB" id="F2K0T4"/>
<proteinExistence type="inferred from homology"/>
<dbReference type="GO" id="GO:0006780">
    <property type="term" value="P:uroporphyrinogen III biosynthetic process"/>
    <property type="evidence" value="ECO:0007669"/>
    <property type="project" value="UniProtKB-UniRule"/>
</dbReference>
<dbReference type="PATRIC" id="fig|717774.3.peg.3043"/>
<evidence type="ECO:0000256" key="3">
    <source>
        <dbReference type="ARBA" id="ARBA00013109"/>
    </source>
</evidence>
<dbReference type="InterPro" id="IPR036108">
    <property type="entry name" value="4pyrrol_syn_uPrphyn_synt_sf"/>
</dbReference>
<evidence type="ECO:0000256" key="8">
    <source>
        <dbReference type="ARBA" id="ARBA00048617"/>
    </source>
</evidence>
<organism evidence="11 12">
    <name type="scientific">Marinomonas mediterranea (strain ATCC 700492 / JCM 21426 / NBRC 103028 / MMB-1)</name>
    <dbReference type="NCBI Taxonomy" id="717774"/>
    <lineage>
        <taxon>Bacteria</taxon>
        <taxon>Pseudomonadati</taxon>
        <taxon>Pseudomonadota</taxon>
        <taxon>Gammaproteobacteria</taxon>
        <taxon>Oceanospirillales</taxon>
        <taxon>Oceanospirillaceae</taxon>
        <taxon>Marinomonas</taxon>
    </lineage>
</organism>
<sequence length="260" mass="29082">MTEQKPLSSIRVLVTRPEPENASTCAHLTSLGAQPIPLPSLYIEAFEEDDKIRSIQSQLFDLDLYKYVIFVSKNAARIGAERIEECWPMLPAQLHWIGIGKGTTKTLNDLGFPALSNPGFTSEALLNWLKPVKLTDEKILIVRGEGGRPTLADGLEAKGASVDLLELYKRIKPNYSAQTFLFLDEPDLIWSTSEDSLRNLTQDIMQYQASWLDKPIFVPSQRVADTASELGWKNIINANGADDSRLTEATLQHLGRKDDR</sequence>
<dbReference type="Proteomes" id="UP000001062">
    <property type="component" value="Chromosome"/>
</dbReference>
<dbReference type="GO" id="GO:0006782">
    <property type="term" value="P:protoporphyrinogen IX biosynthetic process"/>
    <property type="evidence" value="ECO:0007669"/>
    <property type="project" value="UniProtKB-UniRule"/>
</dbReference>
<evidence type="ECO:0000256" key="1">
    <source>
        <dbReference type="ARBA" id="ARBA00004772"/>
    </source>
</evidence>
<comment type="catalytic activity">
    <reaction evidence="8 9">
        <text>hydroxymethylbilane = uroporphyrinogen III + H2O</text>
        <dbReference type="Rhea" id="RHEA:18965"/>
        <dbReference type="ChEBI" id="CHEBI:15377"/>
        <dbReference type="ChEBI" id="CHEBI:57308"/>
        <dbReference type="ChEBI" id="CHEBI:57845"/>
        <dbReference type="EC" id="4.2.1.75"/>
    </reaction>
</comment>
<dbReference type="SUPFAM" id="SSF69618">
    <property type="entry name" value="HemD-like"/>
    <property type="match status" value="1"/>
</dbReference>
<dbReference type="EMBL" id="CP002583">
    <property type="protein sequence ID" value="ADZ92176.1"/>
    <property type="molecule type" value="Genomic_DNA"/>
</dbReference>
<dbReference type="PANTHER" id="PTHR38042:SF1">
    <property type="entry name" value="UROPORPHYRINOGEN-III SYNTHASE, CHLOROPLASTIC"/>
    <property type="match status" value="1"/>
</dbReference>
<keyword evidence="5 9" id="KW-0627">Porphyrin biosynthesis</keyword>
<keyword evidence="12" id="KW-1185">Reference proteome</keyword>
<dbReference type="GO" id="GO:0004852">
    <property type="term" value="F:uroporphyrinogen-III synthase activity"/>
    <property type="evidence" value="ECO:0007669"/>
    <property type="project" value="UniProtKB-UniRule"/>
</dbReference>
<evidence type="ECO:0000259" key="10">
    <source>
        <dbReference type="Pfam" id="PF02602"/>
    </source>
</evidence>
<evidence type="ECO:0000313" key="12">
    <source>
        <dbReference type="Proteomes" id="UP000001062"/>
    </source>
</evidence>
<dbReference type="RefSeq" id="WP_013662079.1">
    <property type="nucleotide sequence ID" value="NC_015276.1"/>
</dbReference>
<dbReference type="InterPro" id="IPR039793">
    <property type="entry name" value="UROS/Hem4"/>
</dbReference>
<dbReference type="OrthoDB" id="9787650at2"/>
<evidence type="ECO:0000256" key="9">
    <source>
        <dbReference type="RuleBase" id="RU366031"/>
    </source>
</evidence>
<reference evidence="11 12" key="1">
    <citation type="journal article" date="2012" name="Stand. Genomic Sci.">
        <title>Complete genome sequence of the melanogenic marine bacterium Marinomonas mediterranea type strain (MMB-1(T)).</title>
        <authorList>
            <person name="Lucas-Elio P."/>
            <person name="Goodwin L."/>
            <person name="Woyke T."/>
            <person name="Pitluck S."/>
            <person name="Nolan M."/>
            <person name="Kyrpides N.C."/>
            <person name="Detter J.C."/>
            <person name="Copeland A."/>
            <person name="Teshima H."/>
            <person name="Bruce D."/>
            <person name="Detter C."/>
            <person name="Tapia R."/>
            <person name="Han S."/>
            <person name="Land M.L."/>
            <person name="Ivanova N."/>
            <person name="Mikhailova N."/>
            <person name="Johnston A.W."/>
            <person name="Sanchez-Amat A."/>
        </authorList>
    </citation>
    <scope>NUCLEOTIDE SEQUENCE [LARGE SCALE GENOMIC DNA]</scope>
    <source>
        <strain evidence="12">ATCC 700492 / JCM 21426 / NBRC 103028 / MMB-1</strain>
    </source>
</reference>
<keyword evidence="4 9" id="KW-0456">Lyase</keyword>
<dbReference type="InterPro" id="IPR003754">
    <property type="entry name" value="4pyrrol_synth_uPrphyn_synth"/>
</dbReference>
<evidence type="ECO:0000256" key="6">
    <source>
        <dbReference type="ARBA" id="ARBA00037589"/>
    </source>
</evidence>
<dbReference type="KEGG" id="mme:Marme_2955"/>
<dbReference type="EC" id="4.2.1.75" evidence="3 9"/>
<comment type="similarity">
    <text evidence="2 9">Belongs to the uroporphyrinogen-III synthase family.</text>
</comment>
<evidence type="ECO:0000313" key="11">
    <source>
        <dbReference type="EMBL" id="ADZ92176.1"/>
    </source>
</evidence>
<evidence type="ECO:0000256" key="7">
    <source>
        <dbReference type="ARBA" id="ARBA00040167"/>
    </source>
</evidence>
<dbReference type="HOGENOM" id="CLU_011276_9_4_6"/>
<evidence type="ECO:0000256" key="4">
    <source>
        <dbReference type="ARBA" id="ARBA00023239"/>
    </source>
</evidence>
<protein>
    <recommendedName>
        <fullName evidence="7 9">Uroporphyrinogen-III synthase</fullName>
        <ecNumber evidence="3 9">4.2.1.75</ecNumber>
    </recommendedName>
</protein>
<feature type="domain" description="Tetrapyrrole biosynthesis uroporphyrinogen III synthase" evidence="10">
    <location>
        <begin position="26"/>
        <end position="246"/>
    </location>
</feature>
<accession>F2K0T4</accession>
<dbReference type="PANTHER" id="PTHR38042">
    <property type="entry name" value="UROPORPHYRINOGEN-III SYNTHASE, CHLOROPLASTIC"/>
    <property type="match status" value="1"/>
</dbReference>
<dbReference type="STRING" id="717774.Marme_2955"/>
<gene>
    <name evidence="11" type="ordered locus">Marme_2955</name>
</gene>
<evidence type="ECO:0000256" key="2">
    <source>
        <dbReference type="ARBA" id="ARBA00008133"/>
    </source>
</evidence>
<name>F2K0T4_MARM1</name>
<comment type="function">
    <text evidence="6 9">Catalyzes cyclization of the linear tetrapyrrole, hydroxymethylbilane, to the macrocyclic uroporphyrinogen III.</text>
</comment>
<dbReference type="Gene3D" id="3.40.50.10090">
    <property type="match status" value="2"/>
</dbReference>
<comment type="pathway">
    <text evidence="1 9">Porphyrin-containing compound metabolism; protoporphyrin-IX biosynthesis; coproporphyrinogen-III from 5-aminolevulinate: step 3/4.</text>
</comment>
<dbReference type="eggNOG" id="COG1587">
    <property type="taxonomic scope" value="Bacteria"/>
</dbReference>
<evidence type="ECO:0000256" key="5">
    <source>
        <dbReference type="ARBA" id="ARBA00023244"/>
    </source>
</evidence>
<dbReference type="UniPathway" id="UPA00251">
    <property type="reaction ID" value="UER00320"/>
</dbReference>
<dbReference type="CDD" id="cd06578">
    <property type="entry name" value="HemD"/>
    <property type="match status" value="1"/>
</dbReference>